<keyword evidence="3" id="KW-1185">Reference proteome</keyword>
<name>A0A9P7Y7N0_9HELO</name>
<gene>
    <name evidence="2" type="ORF">BJ875DRAFT_447232</name>
</gene>
<protein>
    <submittedName>
        <fullName evidence="2">Uncharacterized protein</fullName>
    </submittedName>
</protein>
<reference evidence="2" key="1">
    <citation type="journal article" date="2021" name="IMA Fungus">
        <title>Genomic characterization of three marine fungi, including Emericellopsis atlantica sp. nov. with signatures of a generalist lifestyle and marine biomass degradation.</title>
        <authorList>
            <person name="Hagestad O.C."/>
            <person name="Hou L."/>
            <person name="Andersen J.H."/>
            <person name="Hansen E.H."/>
            <person name="Altermark B."/>
            <person name="Li C."/>
            <person name="Kuhnert E."/>
            <person name="Cox R.J."/>
            <person name="Crous P.W."/>
            <person name="Spatafora J.W."/>
            <person name="Lail K."/>
            <person name="Amirebrahimi M."/>
            <person name="Lipzen A."/>
            <person name="Pangilinan J."/>
            <person name="Andreopoulos W."/>
            <person name="Hayes R.D."/>
            <person name="Ng V."/>
            <person name="Grigoriev I.V."/>
            <person name="Jackson S.A."/>
            <person name="Sutton T.D.S."/>
            <person name="Dobson A.D.W."/>
            <person name="Rama T."/>
        </authorList>
    </citation>
    <scope>NUCLEOTIDE SEQUENCE</scope>
    <source>
        <strain evidence="2">TRa018bII</strain>
    </source>
</reference>
<evidence type="ECO:0000313" key="2">
    <source>
        <dbReference type="EMBL" id="KAG9228033.1"/>
    </source>
</evidence>
<evidence type="ECO:0000313" key="3">
    <source>
        <dbReference type="Proteomes" id="UP000824998"/>
    </source>
</evidence>
<dbReference type="AlphaFoldDB" id="A0A9P7Y7N0"/>
<sequence length="277" mass="30394">MKLKPGCPMTADKLHGLYAQATERQTVILLHNRGAGSRFLCPPLDLAYQLPADKELSAIERSLNHPPPLLSPPGHESDVRRERSRSPYCVVDGVSDPLAFLTSANNLDRSYPSSNVITFPKTTGDFVTPLSKHILSPLPSCPPSPTYERATVATGLLVAREEIARLGRWSSSNLKTCGWPWSTMTAASYDEYMKASDWPYPSTNTAVRRARGKGAGAICDVYEVQILVVFALRYLNQKPYSDNLLDRSHSPLGLLIKPRTGQGAVNRQLLASSFLAS</sequence>
<proteinExistence type="predicted"/>
<dbReference type="Proteomes" id="UP000824998">
    <property type="component" value="Unassembled WGS sequence"/>
</dbReference>
<organism evidence="2 3">
    <name type="scientific">Amylocarpus encephaloides</name>
    <dbReference type="NCBI Taxonomy" id="45428"/>
    <lineage>
        <taxon>Eukaryota</taxon>
        <taxon>Fungi</taxon>
        <taxon>Dikarya</taxon>
        <taxon>Ascomycota</taxon>
        <taxon>Pezizomycotina</taxon>
        <taxon>Leotiomycetes</taxon>
        <taxon>Helotiales</taxon>
        <taxon>Helotiales incertae sedis</taxon>
        <taxon>Amylocarpus</taxon>
    </lineage>
</organism>
<evidence type="ECO:0000256" key="1">
    <source>
        <dbReference type="SAM" id="MobiDB-lite"/>
    </source>
</evidence>
<dbReference type="EMBL" id="MU252160">
    <property type="protein sequence ID" value="KAG9228033.1"/>
    <property type="molecule type" value="Genomic_DNA"/>
</dbReference>
<comment type="caution">
    <text evidence="2">The sequence shown here is derived from an EMBL/GenBank/DDBJ whole genome shotgun (WGS) entry which is preliminary data.</text>
</comment>
<feature type="region of interest" description="Disordered" evidence="1">
    <location>
        <begin position="63"/>
        <end position="83"/>
    </location>
</feature>
<accession>A0A9P7Y7N0</accession>